<proteinExistence type="predicted"/>
<feature type="region of interest" description="Disordered" evidence="1">
    <location>
        <begin position="452"/>
        <end position="491"/>
    </location>
</feature>
<gene>
    <name evidence="2" type="ORF">EST54_24750</name>
</gene>
<dbReference type="AlphaFoldDB" id="A0A4Q1QX65"/>
<feature type="compositionally biased region" description="Pro residues" evidence="1">
    <location>
        <begin position="129"/>
        <end position="141"/>
    </location>
</feature>
<accession>A0A4Q1QX65</accession>
<evidence type="ECO:0000256" key="1">
    <source>
        <dbReference type="SAM" id="MobiDB-lite"/>
    </source>
</evidence>
<keyword evidence="3" id="KW-1185">Reference proteome</keyword>
<reference evidence="2 3" key="1">
    <citation type="submission" date="2019-01" db="EMBL/GenBank/DDBJ databases">
        <title>Draft genome sequences of the type strain Streptomyces sioyaensis DSM 40032 and its novel strain, TM32, a thermotolerant antibiotics-producing actinobacterium.</title>
        <authorList>
            <person name="Nakaew N."/>
            <person name="Lumyong S."/>
            <person name="Sloan W.T."/>
            <person name="Sungthong R."/>
        </authorList>
    </citation>
    <scope>NUCLEOTIDE SEQUENCE [LARGE SCALE GENOMIC DNA]</scope>
    <source>
        <strain evidence="2 3">DSM 40032</strain>
    </source>
</reference>
<dbReference type="RefSeq" id="WP_129249931.1">
    <property type="nucleotide sequence ID" value="NZ_JABZEL010000021.1"/>
</dbReference>
<evidence type="ECO:0000313" key="2">
    <source>
        <dbReference type="EMBL" id="RXS62835.1"/>
    </source>
</evidence>
<dbReference type="GeneID" id="95781121"/>
<evidence type="ECO:0000313" key="3">
    <source>
        <dbReference type="Proteomes" id="UP000289482"/>
    </source>
</evidence>
<dbReference type="NCBIfam" id="TIGR02243">
    <property type="entry name" value="putative baseplate assembly protein"/>
    <property type="match status" value="1"/>
</dbReference>
<feature type="compositionally biased region" description="Gly residues" evidence="1">
    <location>
        <begin position="348"/>
        <end position="364"/>
    </location>
</feature>
<name>A0A4Q1QX65_9ACTN</name>
<sequence>MTVTSEPGGPRGGDRGGATAYEEVAGIEQVRVDAGRRTLTVTFSGTLPARLDRHSFRVEGGQRVTEIRILRVVRHTSAEAGGSPANRLTLTLDRPGDESTYRLRALGSGFRRGRDRAAFRFHPTDRGPAPAPSPEPAPRPSAWPAPAIDYLAKDFASFRRLLLERLALTLPKWTERRAPDVWVTLVELLAYVGDQLSYQQDAVATEAYLDTARLRTSVRRHARLVGYPMHEGCAARAVVCVQTDAAVPVRTADLAFTAFPVDGTPETAGPVLPLDLLVTSRRPVYRPMERREMVLRPEHNRIPLVPGSRAETHLPAGATRAGLLDGDGTERALRLVPGDLLVLEEVAGSGGDRGVGPGSGGDRGIGPDPARRQAVRLTRVTPDVDPASGTLLVDVEWADEDALTFPLRVGPADGPGRPRPTAVACGNALLVEQGIENTWLSGGGGEEIIQVPGPAEGQDAAPAPGDAVGPDAAVSSRDADGGPRTAAAARRARPFVTTLSGRHVTWSPPHPRPADLAAAQARQLTGLATRARNRLRDLHHSVTALSDEDRDFLDVLFGERQLRGLSDDDPGRVLGRLLSRFDELLEPKLRRLDALDRRARSGYVLDPEDTGWELAQTWGRAAAWAVHPDNPALHGSVRGALRPDPREAVPALRLHPPKDGVDGDDAGPPWTPRRDLLASGPCDRHVVGETDDDGVLALRFGDGRSGAAPRPGTRLCAEYRIGNGQEGNIGAEAVNRIASRVPGALEHVTGVRNPLPATGGTDPEPVAEARLAAPREPFRGLLRAVTAEDYATLAAGRSDVQRAAATLRWNGSWYEAEVAVDPLGAPDPSPRLLEEVRASLHRFRRIGHDVVTRPAVQVPLDVALDVLVGPHSIADHVRAELLRRLLPGRGPDGGPGFFDPDALTFGTPVRAGALIALCMSVPGVRNAEVTRLRRLHAPGEGTAAGVDVPPTGELRLRPLEIARLDADAAHPENGRLVLRVRGGR</sequence>
<feature type="region of interest" description="Disordered" evidence="1">
    <location>
        <begin position="650"/>
        <end position="669"/>
    </location>
</feature>
<dbReference type="InterPro" id="IPR011749">
    <property type="entry name" value="CHP02243"/>
</dbReference>
<feature type="compositionally biased region" description="Low complexity" evidence="1">
    <location>
        <begin position="452"/>
        <end position="473"/>
    </location>
</feature>
<feature type="region of interest" description="Disordered" evidence="1">
    <location>
        <begin position="348"/>
        <end position="369"/>
    </location>
</feature>
<dbReference type="Proteomes" id="UP000289482">
    <property type="component" value="Unassembled WGS sequence"/>
</dbReference>
<dbReference type="EMBL" id="SDIF01000088">
    <property type="protein sequence ID" value="RXS62835.1"/>
    <property type="molecule type" value="Genomic_DNA"/>
</dbReference>
<organism evidence="2 3">
    <name type="scientific">Streptomyces sioyaensis</name>
    <dbReference type="NCBI Taxonomy" id="67364"/>
    <lineage>
        <taxon>Bacteria</taxon>
        <taxon>Bacillati</taxon>
        <taxon>Actinomycetota</taxon>
        <taxon>Actinomycetes</taxon>
        <taxon>Kitasatosporales</taxon>
        <taxon>Streptomycetaceae</taxon>
        <taxon>Streptomyces</taxon>
    </lineage>
</organism>
<comment type="caution">
    <text evidence="2">The sequence shown here is derived from an EMBL/GenBank/DDBJ whole genome shotgun (WGS) entry which is preliminary data.</text>
</comment>
<feature type="region of interest" description="Disordered" evidence="1">
    <location>
        <begin position="119"/>
        <end position="141"/>
    </location>
</feature>
<protein>
    <submittedName>
        <fullName evidence="2">Putative baseplate assembly protein</fullName>
    </submittedName>
</protein>